<name>A0ABP9HEH1_9ACTN</name>
<organism evidence="7 8">
    <name type="scientific">Yinghuangia aomiensis</name>
    <dbReference type="NCBI Taxonomy" id="676205"/>
    <lineage>
        <taxon>Bacteria</taxon>
        <taxon>Bacillati</taxon>
        <taxon>Actinomycetota</taxon>
        <taxon>Actinomycetes</taxon>
        <taxon>Kitasatosporales</taxon>
        <taxon>Streptomycetaceae</taxon>
        <taxon>Yinghuangia</taxon>
    </lineage>
</organism>
<proteinExistence type="predicted"/>
<evidence type="ECO:0000313" key="8">
    <source>
        <dbReference type="Proteomes" id="UP001500466"/>
    </source>
</evidence>
<dbReference type="InterPro" id="IPR001647">
    <property type="entry name" value="HTH_TetR"/>
</dbReference>
<gene>
    <name evidence="7" type="ORF">GCM10023205_38150</name>
</gene>
<keyword evidence="3" id="KW-0804">Transcription</keyword>
<dbReference type="RefSeq" id="WP_345676735.1">
    <property type="nucleotide sequence ID" value="NZ_BAABHS010000012.1"/>
</dbReference>
<accession>A0ABP9HEH1</accession>
<dbReference type="Gene3D" id="1.10.357.10">
    <property type="entry name" value="Tetracycline Repressor, domain 2"/>
    <property type="match status" value="1"/>
</dbReference>
<dbReference type="PROSITE" id="PS00354">
    <property type="entry name" value="HMGI_Y"/>
    <property type="match status" value="1"/>
</dbReference>
<evidence type="ECO:0000313" key="7">
    <source>
        <dbReference type="EMBL" id="GAA4969271.1"/>
    </source>
</evidence>
<dbReference type="InterPro" id="IPR036271">
    <property type="entry name" value="Tet_transcr_reg_TetR-rel_C_sf"/>
</dbReference>
<protein>
    <recommendedName>
        <fullName evidence="6">HTH tetR-type domain-containing protein</fullName>
    </recommendedName>
</protein>
<reference evidence="8" key="1">
    <citation type="journal article" date="2019" name="Int. J. Syst. Evol. Microbiol.">
        <title>The Global Catalogue of Microorganisms (GCM) 10K type strain sequencing project: providing services to taxonomists for standard genome sequencing and annotation.</title>
        <authorList>
            <consortium name="The Broad Institute Genomics Platform"/>
            <consortium name="The Broad Institute Genome Sequencing Center for Infectious Disease"/>
            <person name="Wu L."/>
            <person name="Ma J."/>
        </authorList>
    </citation>
    <scope>NUCLEOTIDE SEQUENCE [LARGE SCALE GENOMIC DNA]</scope>
    <source>
        <strain evidence="8">JCM 17986</strain>
    </source>
</reference>
<evidence type="ECO:0000256" key="1">
    <source>
        <dbReference type="ARBA" id="ARBA00023015"/>
    </source>
</evidence>
<feature type="region of interest" description="Disordered" evidence="5">
    <location>
        <begin position="1"/>
        <end position="26"/>
    </location>
</feature>
<comment type="caution">
    <text evidence="7">The sequence shown here is derived from an EMBL/GenBank/DDBJ whole genome shotgun (WGS) entry which is preliminary data.</text>
</comment>
<evidence type="ECO:0000256" key="2">
    <source>
        <dbReference type="ARBA" id="ARBA00023125"/>
    </source>
</evidence>
<dbReference type="InterPro" id="IPR000637">
    <property type="entry name" value="HMGI/Y_DNA-bd_CS"/>
</dbReference>
<dbReference type="PRINTS" id="PR00455">
    <property type="entry name" value="HTHTETR"/>
</dbReference>
<dbReference type="InterPro" id="IPR009057">
    <property type="entry name" value="Homeodomain-like_sf"/>
</dbReference>
<dbReference type="PANTHER" id="PTHR30055:SF234">
    <property type="entry name" value="HTH-TYPE TRANSCRIPTIONAL REGULATOR BETI"/>
    <property type="match status" value="1"/>
</dbReference>
<dbReference type="Pfam" id="PF00440">
    <property type="entry name" value="TetR_N"/>
    <property type="match status" value="1"/>
</dbReference>
<dbReference type="PANTHER" id="PTHR30055">
    <property type="entry name" value="HTH-TYPE TRANSCRIPTIONAL REGULATOR RUTR"/>
    <property type="match status" value="1"/>
</dbReference>
<dbReference type="PROSITE" id="PS50977">
    <property type="entry name" value="HTH_TETR_2"/>
    <property type="match status" value="1"/>
</dbReference>
<dbReference type="SUPFAM" id="SSF46689">
    <property type="entry name" value="Homeodomain-like"/>
    <property type="match status" value="1"/>
</dbReference>
<dbReference type="Gene3D" id="1.10.10.60">
    <property type="entry name" value="Homeodomain-like"/>
    <property type="match status" value="1"/>
</dbReference>
<keyword evidence="2 4" id="KW-0238">DNA-binding</keyword>
<evidence type="ECO:0000256" key="3">
    <source>
        <dbReference type="ARBA" id="ARBA00023163"/>
    </source>
</evidence>
<feature type="domain" description="HTH tetR-type" evidence="6">
    <location>
        <begin position="26"/>
        <end position="86"/>
    </location>
</feature>
<evidence type="ECO:0000256" key="5">
    <source>
        <dbReference type="SAM" id="MobiDB-lite"/>
    </source>
</evidence>
<dbReference type="Proteomes" id="UP001500466">
    <property type="component" value="Unassembled WGS sequence"/>
</dbReference>
<dbReference type="EMBL" id="BAABHS010000012">
    <property type="protein sequence ID" value="GAA4969271.1"/>
    <property type="molecule type" value="Genomic_DNA"/>
</dbReference>
<keyword evidence="8" id="KW-1185">Reference proteome</keyword>
<sequence>MTASDRIPDAPEGPAAGKRGRGRPRRRTEAEVLDAAAAVLAESGAAAVSIRKVADRLGTAPMTIYTSFPGRDALVDALAAHLMSRHNTAPDAALPLEERVRDWMARYRDALVTTRLHELLATGASVAPLLDVAARWTAQLTALGLSPADAAAATRQLVWAVHGFCAAEAGNLAAQTDRTADALLRVPEEHRAAAAAYLADLRAAPDFAAEFARTADAHARAIAAFAARHRIGG</sequence>
<dbReference type="InterPro" id="IPR050109">
    <property type="entry name" value="HTH-type_TetR-like_transc_reg"/>
</dbReference>
<keyword evidence="1" id="KW-0805">Transcription regulation</keyword>
<dbReference type="SUPFAM" id="SSF48498">
    <property type="entry name" value="Tetracyclin repressor-like, C-terminal domain"/>
    <property type="match status" value="1"/>
</dbReference>
<feature type="DNA-binding region" description="H-T-H motif" evidence="4">
    <location>
        <begin position="49"/>
        <end position="68"/>
    </location>
</feature>
<evidence type="ECO:0000256" key="4">
    <source>
        <dbReference type="PROSITE-ProRule" id="PRU00335"/>
    </source>
</evidence>
<evidence type="ECO:0000259" key="6">
    <source>
        <dbReference type="PROSITE" id="PS50977"/>
    </source>
</evidence>